<protein>
    <recommendedName>
        <fullName evidence="4">DUF5648 domain-containing protein</fullName>
    </recommendedName>
</protein>
<evidence type="ECO:0000256" key="2">
    <source>
        <dbReference type="ARBA" id="ARBA00022525"/>
    </source>
</evidence>
<dbReference type="InterPro" id="IPR001343">
    <property type="entry name" value="Hemolysn_Ca-bd"/>
</dbReference>
<proteinExistence type="predicted"/>
<dbReference type="RefSeq" id="WP_229639675.1">
    <property type="nucleotide sequence ID" value="NZ_JADWDC010000011.1"/>
</dbReference>
<dbReference type="Proteomes" id="UP000729733">
    <property type="component" value="Unassembled WGS sequence"/>
</dbReference>
<comment type="subcellular location">
    <subcellularLocation>
        <location evidence="1">Secreted</location>
    </subcellularLocation>
</comment>
<keyword evidence="2" id="KW-0964">Secreted</keyword>
<name>A0A964FF50_9CYAN</name>
<dbReference type="PANTHER" id="PTHR38340">
    <property type="entry name" value="S-LAYER PROTEIN"/>
    <property type="match status" value="1"/>
</dbReference>
<dbReference type="SUPFAM" id="SSF51120">
    <property type="entry name" value="beta-Roll"/>
    <property type="match status" value="1"/>
</dbReference>
<dbReference type="GO" id="GO:0005576">
    <property type="term" value="C:extracellular region"/>
    <property type="evidence" value="ECO:0007669"/>
    <property type="project" value="UniProtKB-SubCell"/>
</dbReference>
<evidence type="ECO:0000313" key="6">
    <source>
        <dbReference type="Proteomes" id="UP000729733"/>
    </source>
</evidence>
<dbReference type="AlphaFoldDB" id="A0A964FF50"/>
<evidence type="ECO:0000256" key="3">
    <source>
        <dbReference type="SAM" id="MobiDB-lite"/>
    </source>
</evidence>
<dbReference type="Pfam" id="PF00353">
    <property type="entry name" value="HemolysinCabind"/>
    <property type="match status" value="3"/>
</dbReference>
<comment type="caution">
    <text evidence="5">The sequence shown here is derived from an EMBL/GenBank/DDBJ whole genome shotgun (WGS) entry which is preliminary data.</text>
</comment>
<dbReference type="Pfam" id="PF18885">
    <property type="entry name" value="DUF5648"/>
    <property type="match status" value="1"/>
</dbReference>
<dbReference type="Gene3D" id="2.150.10.10">
    <property type="entry name" value="Serralysin-like metalloprotease, C-terminal"/>
    <property type="match status" value="2"/>
</dbReference>
<organism evidence="5 6">
    <name type="scientific">Waterburya agarophytonicola KI4</name>
    <dbReference type="NCBI Taxonomy" id="2874699"/>
    <lineage>
        <taxon>Bacteria</taxon>
        <taxon>Bacillati</taxon>
        <taxon>Cyanobacteriota</taxon>
        <taxon>Cyanophyceae</taxon>
        <taxon>Pleurocapsales</taxon>
        <taxon>Hyellaceae</taxon>
        <taxon>Waterburya</taxon>
        <taxon>Waterburya agarophytonicola</taxon>
    </lineage>
</organism>
<dbReference type="PRINTS" id="PR00313">
    <property type="entry name" value="CABNDNGRPT"/>
</dbReference>
<feature type="domain" description="DUF5648" evidence="4">
    <location>
        <begin position="230"/>
        <end position="372"/>
    </location>
</feature>
<dbReference type="InterPro" id="IPR043708">
    <property type="entry name" value="DUF5648"/>
</dbReference>
<dbReference type="InterPro" id="IPR011049">
    <property type="entry name" value="Serralysin-like_metalloprot_C"/>
</dbReference>
<evidence type="ECO:0000259" key="4">
    <source>
        <dbReference type="Pfam" id="PF18885"/>
    </source>
</evidence>
<dbReference type="InterPro" id="IPR050557">
    <property type="entry name" value="RTX_toxin/Mannuronan_C5-epim"/>
</dbReference>
<feature type="region of interest" description="Disordered" evidence="3">
    <location>
        <begin position="71"/>
        <end position="104"/>
    </location>
</feature>
<sequence length="385" mass="41345">MSSIIDPTTPASSSNFLNEGLEIIGLLDQVNRLVATGRGDSISGGNLDDIISGGGGNDTIDGLDGSDRLLGDGGNDRLRDSTGNNILDGGEGDDSLAGGTDNDELLGRDGNDTLNDLLGNNTLDGGAGDDRIIVSDGANILTGGTGRDTFHFKLSEDPSPEINEITDFQVGEDRIIIQSAAENPSASYDTATGKLSVDGKEIVQLDTDLNIDVNDVEFIGVEPADSEGATVYRFLNSNTNAHLYTTSEAEREAIETDLPEYNFEGESYLAVDPLTGTPEPKPVYRFFNQDTGVHLYTISEVEKTSILKNAPNFSFEGEAFYAYDTQIEGTVPVYRFFEPTIGAHLYTSSEIENEFIEQNLPNYSAEGIAYYVFEFQSLGADSDVV</sequence>
<accession>A0A964FF50</accession>
<keyword evidence="6" id="KW-1185">Reference proteome</keyword>
<reference evidence="5" key="1">
    <citation type="journal article" date="2021" name="Antonie Van Leeuwenhoek">
        <title>Draft genome and description of Waterburya agarophytonicola gen. nov. sp. nov. (Pleurocapsales, Cyanobacteria): a seaweed symbiont.</title>
        <authorList>
            <person name="Bonthond G."/>
            <person name="Shalygin S."/>
            <person name="Bayer T."/>
            <person name="Weinberger F."/>
        </authorList>
    </citation>
    <scope>NUCLEOTIDE SEQUENCE</scope>
    <source>
        <strain evidence="5">KI4</strain>
    </source>
</reference>
<evidence type="ECO:0000256" key="1">
    <source>
        <dbReference type="ARBA" id="ARBA00004613"/>
    </source>
</evidence>
<dbReference type="EMBL" id="JADWDC010000011">
    <property type="protein sequence ID" value="MCC0176637.1"/>
    <property type="molecule type" value="Genomic_DNA"/>
</dbReference>
<gene>
    <name evidence="5" type="ORF">I4641_06550</name>
</gene>
<feature type="compositionally biased region" description="Basic and acidic residues" evidence="3">
    <location>
        <begin position="71"/>
        <end position="80"/>
    </location>
</feature>
<evidence type="ECO:0000313" key="5">
    <source>
        <dbReference type="EMBL" id="MCC0176637.1"/>
    </source>
</evidence>
<dbReference type="PANTHER" id="PTHR38340:SF1">
    <property type="entry name" value="S-LAYER PROTEIN"/>
    <property type="match status" value="1"/>
</dbReference>
<dbReference type="GO" id="GO:0005509">
    <property type="term" value="F:calcium ion binding"/>
    <property type="evidence" value="ECO:0007669"/>
    <property type="project" value="InterPro"/>
</dbReference>